<dbReference type="EMBL" id="JBFOLJ010000007">
    <property type="protein sequence ID" value="KAL2521897.1"/>
    <property type="molecule type" value="Genomic_DNA"/>
</dbReference>
<keyword evidence="3" id="KW-0645">Protease</keyword>
<dbReference type="AlphaFoldDB" id="A0ABD1UA91"/>
<sequence>MDNAFEFIIENHGLTTESNCPYMGTDDKCNSQKKASHAAKITGYEDWIGFPILFEWSLHRRIRTDLDHGVTTVGYGTTSEGTKYWLIKNSWGTSWCENGYIRMLDTEEGLCGIAMQASYPTA</sequence>
<dbReference type="SMART" id="SM00645">
    <property type="entry name" value="Pept_C1"/>
    <property type="match status" value="1"/>
</dbReference>
<evidence type="ECO:0000313" key="4">
    <source>
        <dbReference type="Proteomes" id="UP001604277"/>
    </source>
</evidence>
<dbReference type="PROSITE" id="PS00639">
    <property type="entry name" value="THIOL_PROTEASE_HIS"/>
    <property type="match status" value="1"/>
</dbReference>
<evidence type="ECO:0000313" key="3">
    <source>
        <dbReference type="EMBL" id="KAL2521897.1"/>
    </source>
</evidence>
<dbReference type="SUPFAM" id="SSF54001">
    <property type="entry name" value="Cysteine proteinases"/>
    <property type="match status" value="1"/>
</dbReference>
<organism evidence="3 4">
    <name type="scientific">Forsythia ovata</name>
    <dbReference type="NCBI Taxonomy" id="205694"/>
    <lineage>
        <taxon>Eukaryota</taxon>
        <taxon>Viridiplantae</taxon>
        <taxon>Streptophyta</taxon>
        <taxon>Embryophyta</taxon>
        <taxon>Tracheophyta</taxon>
        <taxon>Spermatophyta</taxon>
        <taxon>Magnoliopsida</taxon>
        <taxon>eudicotyledons</taxon>
        <taxon>Gunneridae</taxon>
        <taxon>Pentapetalae</taxon>
        <taxon>asterids</taxon>
        <taxon>lamiids</taxon>
        <taxon>Lamiales</taxon>
        <taxon>Oleaceae</taxon>
        <taxon>Forsythieae</taxon>
        <taxon>Forsythia</taxon>
    </lineage>
</organism>
<keyword evidence="4" id="KW-1185">Reference proteome</keyword>
<dbReference type="Pfam" id="PF00112">
    <property type="entry name" value="Peptidase_C1"/>
    <property type="match status" value="2"/>
</dbReference>
<comment type="caution">
    <text evidence="3">The sequence shown here is derived from an EMBL/GenBank/DDBJ whole genome shotgun (WGS) entry which is preliminary data.</text>
</comment>
<dbReference type="GO" id="GO:0008233">
    <property type="term" value="F:peptidase activity"/>
    <property type="evidence" value="ECO:0007669"/>
    <property type="project" value="UniProtKB-KW"/>
</dbReference>
<reference evidence="4" key="1">
    <citation type="submission" date="2024-07" db="EMBL/GenBank/DDBJ databases">
        <title>Two chromosome-level genome assemblies of Korean endemic species Abeliophyllum distichum and Forsythia ovata (Oleaceae).</title>
        <authorList>
            <person name="Jang H."/>
        </authorList>
    </citation>
    <scope>NUCLEOTIDE SEQUENCE [LARGE SCALE GENOMIC DNA]</scope>
</reference>
<dbReference type="InterPro" id="IPR025660">
    <property type="entry name" value="Pept_his_AS"/>
</dbReference>
<dbReference type="GO" id="GO:0006508">
    <property type="term" value="P:proteolysis"/>
    <property type="evidence" value="ECO:0007669"/>
    <property type="project" value="UniProtKB-KW"/>
</dbReference>
<gene>
    <name evidence="3" type="ORF">Fot_25820</name>
</gene>
<dbReference type="InterPro" id="IPR013128">
    <property type="entry name" value="Peptidase_C1A"/>
</dbReference>
<proteinExistence type="inferred from homology"/>
<accession>A0ABD1UA91</accession>
<evidence type="ECO:0000256" key="1">
    <source>
        <dbReference type="ARBA" id="ARBA00008455"/>
    </source>
</evidence>
<dbReference type="InterPro" id="IPR038765">
    <property type="entry name" value="Papain-like_cys_pep_sf"/>
</dbReference>
<evidence type="ECO:0000259" key="2">
    <source>
        <dbReference type="SMART" id="SM00645"/>
    </source>
</evidence>
<keyword evidence="3" id="KW-0378">Hydrolase</keyword>
<dbReference type="PANTHER" id="PTHR12411">
    <property type="entry name" value="CYSTEINE PROTEASE FAMILY C1-RELATED"/>
    <property type="match status" value="1"/>
</dbReference>
<protein>
    <submittedName>
        <fullName evidence="3">Senescence-specific cysteine protease SAG12</fullName>
    </submittedName>
</protein>
<dbReference type="Proteomes" id="UP001604277">
    <property type="component" value="Unassembled WGS sequence"/>
</dbReference>
<feature type="domain" description="Peptidase C1A papain C-terminal" evidence="2">
    <location>
        <begin position="1"/>
        <end position="121"/>
    </location>
</feature>
<name>A0ABD1UA91_9LAMI</name>
<dbReference type="InterPro" id="IPR000668">
    <property type="entry name" value="Peptidase_C1A_C"/>
</dbReference>
<comment type="similarity">
    <text evidence="1">Belongs to the peptidase C1 family.</text>
</comment>
<dbReference type="Gene3D" id="3.90.70.10">
    <property type="entry name" value="Cysteine proteinases"/>
    <property type="match status" value="2"/>
</dbReference>